<dbReference type="Gene3D" id="2.170.130.10">
    <property type="entry name" value="TonB-dependent receptor, plug domain"/>
    <property type="match status" value="1"/>
</dbReference>
<keyword evidence="19" id="KW-1185">Reference proteome</keyword>
<evidence type="ECO:0000256" key="1">
    <source>
        <dbReference type="ARBA" id="ARBA00004571"/>
    </source>
</evidence>
<evidence type="ECO:0000256" key="10">
    <source>
        <dbReference type="ARBA" id="ARBA00023077"/>
    </source>
</evidence>
<dbReference type="SUPFAM" id="SSF56935">
    <property type="entry name" value="Porins"/>
    <property type="match status" value="1"/>
</dbReference>
<comment type="similarity">
    <text evidence="2 14 15">Belongs to the TonB-dependent receptor family.</text>
</comment>
<dbReference type="InterPro" id="IPR010105">
    <property type="entry name" value="TonB_sidphr_rcpt"/>
</dbReference>
<dbReference type="Pfam" id="PF07715">
    <property type="entry name" value="Plug"/>
    <property type="match status" value="1"/>
</dbReference>
<dbReference type="Proteomes" id="UP001589828">
    <property type="component" value="Unassembled WGS sequence"/>
</dbReference>
<evidence type="ECO:0000256" key="9">
    <source>
        <dbReference type="ARBA" id="ARBA00023065"/>
    </source>
</evidence>
<evidence type="ECO:0000256" key="8">
    <source>
        <dbReference type="ARBA" id="ARBA00023004"/>
    </source>
</evidence>
<dbReference type="RefSeq" id="WP_377025027.1">
    <property type="nucleotide sequence ID" value="NZ_JBHLTS010000073.1"/>
</dbReference>
<gene>
    <name evidence="18" type="ORF">ACFFGT_23875</name>
</gene>
<keyword evidence="8" id="KW-0408">Iron</keyword>
<evidence type="ECO:0000256" key="7">
    <source>
        <dbReference type="ARBA" id="ARBA00022729"/>
    </source>
</evidence>
<dbReference type="InterPro" id="IPR013784">
    <property type="entry name" value="Carb-bd-like_fold"/>
</dbReference>
<dbReference type="Gene3D" id="2.60.40.1120">
    <property type="entry name" value="Carboxypeptidase-like, regulatory domain"/>
    <property type="match status" value="1"/>
</dbReference>
<evidence type="ECO:0000256" key="12">
    <source>
        <dbReference type="ARBA" id="ARBA00023170"/>
    </source>
</evidence>
<dbReference type="Pfam" id="PF00593">
    <property type="entry name" value="TonB_dep_Rec_b-barrel"/>
    <property type="match status" value="1"/>
</dbReference>
<dbReference type="Gene3D" id="2.40.170.20">
    <property type="entry name" value="TonB-dependent receptor, beta-barrel domain"/>
    <property type="match status" value="1"/>
</dbReference>
<organism evidence="18 19">
    <name type="scientific">Mucilaginibacter angelicae</name>
    <dbReference type="NCBI Taxonomy" id="869718"/>
    <lineage>
        <taxon>Bacteria</taxon>
        <taxon>Pseudomonadati</taxon>
        <taxon>Bacteroidota</taxon>
        <taxon>Sphingobacteriia</taxon>
        <taxon>Sphingobacteriales</taxon>
        <taxon>Sphingobacteriaceae</taxon>
        <taxon>Mucilaginibacter</taxon>
    </lineage>
</organism>
<evidence type="ECO:0000256" key="6">
    <source>
        <dbReference type="ARBA" id="ARBA00022692"/>
    </source>
</evidence>
<sequence>MNQPQPSFKKIFSLSFLAILLLINTIPTFAQQTRGTLKGKVITAKNDPAENVSIVLKGTKFGTITDENGLFEIKAPQGNYTLVISEVGAKGQEKTVTITAGQTTNLPAISVDNTIHGLQEVNINANKTNKFKRTRSEDVAKMPLANLENPQVYNTVSSQLIQEQLAFSVDDALRNAPGLQKMWDATGRGGDGGAYYNSRGFIVQSTMRNGIAGNVTNSIDAANVERIEIIKGPSGTLFGSSLTSYGGLINRVTKKPYDTFGGEVSLSGGNFGFYRGSADINTPVDKDKKVLFRLNTAFNHDGSFQNNGFSRNVVIDPSIVYKATDRLTISADAELSYGKNVGKTIFFFPYGQTVQQLGFNSADKSNIDYRQSYHGDGLTQISQNRNIYGEVKYKISNAWTSRTNLSFTHSYSDGHGLYYYLMPGDSISRNDQATRNSKDDMIEIQQNFNGDFKIGKFRNRFVGGLDFFRENSQQYFYGSTLDTVSTTGNHNYNNFNGAAMDAIYASGAIGFTYPAMYKQNTYSAYISDVFNITDQLIASAGVRVDRFDNKGNYDPTTQKTSGAFKQTAFSPKFGLVYQPVKDHVSIFANYQNSFNNQTGTTENNKPLKPEQANQIEGGVKLDLFDGKLSSTVSYYDIKVKDIVRPSTVNPVLSVQDGTQFSKGFEAEVIANPVPGLNLTAGFTYNNSKLTKTADATVEGLRPATAGSPYQANFWASYKIQQGSVKGLGFGIGGNYASDNKIINSYTLGVFTLPSYTILNASAFYDTNRYRFGAKLDNFTNQKYWLGYTTVNPQKLRSFALSATYKF</sequence>
<dbReference type="PROSITE" id="PS52016">
    <property type="entry name" value="TONB_DEPENDENT_REC_3"/>
    <property type="match status" value="1"/>
</dbReference>
<proteinExistence type="inferred from homology"/>
<comment type="caution">
    <text evidence="18">The sequence shown here is derived from an EMBL/GenBank/DDBJ whole genome shotgun (WGS) entry which is preliminary data.</text>
</comment>
<feature type="domain" description="TonB-dependent receptor-like beta-barrel" evidence="16">
    <location>
        <begin position="340"/>
        <end position="777"/>
    </location>
</feature>
<keyword evidence="10 15" id="KW-0798">TonB box</keyword>
<keyword evidence="4 14" id="KW-1134">Transmembrane beta strand</keyword>
<dbReference type="Pfam" id="PF13715">
    <property type="entry name" value="CarbopepD_reg_2"/>
    <property type="match status" value="1"/>
</dbReference>
<dbReference type="InterPro" id="IPR037066">
    <property type="entry name" value="Plug_dom_sf"/>
</dbReference>
<evidence type="ECO:0000256" key="14">
    <source>
        <dbReference type="PROSITE-ProRule" id="PRU01360"/>
    </source>
</evidence>
<dbReference type="InterPro" id="IPR012910">
    <property type="entry name" value="Plug_dom"/>
</dbReference>
<dbReference type="InterPro" id="IPR000531">
    <property type="entry name" value="Beta-barrel_TonB"/>
</dbReference>
<evidence type="ECO:0000313" key="18">
    <source>
        <dbReference type="EMBL" id="MFC0517270.1"/>
    </source>
</evidence>
<dbReference type="PANTHER" id="PTHR32552:SF68">
    <property type="entry name" value="FERRICHROME OUTER MEMBRANE TRANSPORTER_PHAGE RECEPTOR"/>
    <property type="match status" value="1"/>
</dbReference>
<dbReference type="InterPro" id="IPR036942">
    <property type="entry name" value="Beta-barrel_TonB_sf"/>
</dbReference>
<keyword evidence="11 14" id="KW-0472">Membrane</keyword>
<evidence type="ECO:0000256" key="15">
    <source>
        <dbReference type="RuleBase" id="RU003357"/>
    </source>
</evidence>
<evidence type="ECO:0000256" key="13">
    <source>
        <dbReference type="ARBA" id="ARBA00023237"/>
    </source>
</evidence>
<dbReference type="CDD" id="cd01347">
    <property type="entry name" value="ligand_gated_channel"/>
    <property type="match status" value="1"/>
</dbReference>
<evidence type="ECO:0000256" key="2">
    <source>
        <dbReference type="ARBA" id="ARBA00009810"/>
    </source>
</evidence>
<reference evidence="18 19" key="1">
    <citation type="submission" date="2024-09" db="EMBL/GenBank/DDBJ databases">
        <authorList>
            <person name="Sun Q."/>
            <person name="Mori K."/>
        </authorList>
    </citation>
    <scope>NUCLEOTIDE SEQUENCE [LARGE SCALE GENOMIC DNA]</scope>
    <source>
        <strain evidence="18 19">NCAIM B.02415</strain>
    </source>
</reference>
<evidence type="ECO:0000256" key="3">
    <source>
        <dbReference type="ARBA" id="ARBA00022448"/>
    </source>
</evidence>
<evidence type="ECO:0000256" key="5">
    <source>
        <dbReference type="ARBA" id="ARBA00022496"/>
    </source>
</evidence>
<evidence type="ECO:0000259" key="16">
    <source>
        <dbReference type="Pfam" id="PF00593"/>
    </source>
</evidence>
<evidence type="ECO:0000256" key="11">
    <source>
        <dbReference type="ARBA" id="ARBA00023136"/>
    </source>
</evidence>
<comment type="subcellular location">
    <subcellularLocation>
        <location evidence="1 14">Cell outer membrane</location>
        <topology evidence="1 14">Multi-pass membrane protein</topology>
    </subcellularLocation>
</comment>
<feature type="domain" description="TonB-dependent receptor plug" evidence="17">
    <location>
        <begin position="148"/>
        <end position="241"/>
    </location>
</feature>
<keyword evidence="9" id="KW-0406">Ion transport</keyword>
<protein>
    <submittedName>
        <fullName evidence="18">TonB-dependent siderophore receptor</fullName>
    </submittedName>
</protein>
<keyword evidence="12 18" id="KW-0675">Receptor</keyword>
<dbReference type="NCBIfam" id="TIGR01783">
    <property type="entry name" value="TonB-siderophor"/>
    <property type="match status" value="1"/>
</dbReference>
<keyword evidence="13 14" id="KW-0998">Cell outer membrane</keyword>
<dbReference type="PANTHER" id="PTHR32552">
    <property type="entry name" value="FERRICHROME IRON RECEPTOR-RELATED"/>
    <property type="match status" value="1"/>
</dbReference>
<evidence type="ECO:0000313" key="19">
    <source>
        <dbReference type="Proteomes" id="UP001589828"/>
    </source>
</evidence>
<keyword evidence="7" id="KW-0732">Signal</keyword>
<keyword evidence="6 14" id="KW-0812">Transmembrane</keyword>
<keyword evidence="3 14" id="KW-0813">Transport</keyword>
<evidence type="ECO:0000259" key="17">
    <source>
        <dbReference type="Pfam" id="PF07715"/>
    </source>
</evidence>
<keyword evidence="5" id="KW-0410">Iron transport</keyword>
<name>A0ABV6LCR3_9SPHI</name>
<dbReference type="EMBL" id="JBHLTS010000073">
    <property type="protein sequence ID" value="MFC0517270.1"/>
    <property type="molecule type" value="Genomic_DNA"/>
</dbReference>
<accession>A0ABV6LCR3</accession>
<dbReference type="InterPro" id="IPR039426">
    <property type="entry name" value="TonB-dep_rcpt-like"/>
</dbReference>
<dbReference type="SUPFAM" id="SSF49452">
    <property type="entry name" value="Starch-binding domain-like"/>
    <property type="match status" value="1"/>
</dbReference>
<evidence type="ECO:0000256" key="4">
    <source>
        <dbReference type="ARBA" id="ARBA00022452"/>
    </source>
</evidence>